<accession>A0A0N0DRH2</accession>
<dbReference type="GO" id="GO:0040008">
    <property type="term" value="P:regulation of growth"/>
    <property type="evidence" value="ECO:0007669"/>
    <property type="project" value="InterPro"/>
</dbReference>
<dbReference type="Proteomes" id="UP000037923">
    <property type="component" value="Unassembled WGS sequence"/>
</dbReference>
<dbReference type="EMBL" id="LGTL01000029">
    <property type="protein sequence ID" value="KPA74491.1"/>
    <property type="molecule type" value="Genomic_DNA"/>
</dbReference>
<organism evidence="4 5">
    <name type="scientific">Leptomonas pyrrhocoris</name>
    <name type="common">Firebug parasite</name>
    <dbReference type="NCBI Taxonomy" id="157538"/>
    <lineage>
        <taxon>Eukaryota</taxon>
        <taxon>Discoba</taxon>
        <taxon>Euglenozoa</taxon>
        <taxon>Kinetoplastea</taxon>
        <taxon>Metakinetoplastina</taxon>
        <taxon>Trypanosomatida</taxon>
        <taxon>Trypanosomatidae</taxon>
        <taxon>Leishmaniinae</taxon>
        <taxon>Leptomonas</taxon>
    </lineage>
</organism>
<dbReference type="VEuPathDB" id="TriTrypDB:LpyrH10_29_0720"/>
<dbReference type="RefSeq" id="XP_015652929.1">
    <property type="nucleotide sequence ID" value="XM_015808476.1"/>
</dbReference>
<evidence type="ECO:0000256" key="1">
    <source>
        <dbReference type="SAM" id="MobiDB-lite"/>
    </source>
</evidence>
<evidence type="ECO:0000313" key="5">
    <source>
        <dbReference type="Proteomes" id="UP000037923"/>
    </source>
</evidence>
<evidence type="ECO:0000313" key="4">
    <source>
        <dbReference type="EMBL" id="KPA74491.1"/>
    </source>
</evidence>
<feature type="region of interest" description="Disordered" evidence="1">
    <location>
        <begin position="600"/>
        <end position="635"/>
    </location>
</feature>
<name>A0A0N0DRH2_LEPPY</name>
<feature type="compositionally biased region" description="Polar residues" evidence="1">
    <location>
        <begin position="626"/>
        <end position="635"/>
    </location>
</feature>
<dbReference type="GeneID" id="26909440"/>
<feature type="compositionally biased region" description="Low complexity" evidence="1">
    <location>
        <begin position="171"/>
        <end position="225"/>
    </location>
</feature>
<gene>
    <name evidence="4" type="ORF">ABB37_09157</name>
</gene>
<evidence type="ECO:0000256" key="2">
    <source>
        <dbReference type="SAM" id="Phobius"/>
    </source>
</evidence>
<keyword evidence="5" id="KW-1185">Reference proteome</keyword>
<feature type="region of interest" description="Disordered" evidence="1">
    <location>
        <begin position="171"/>
        <end position="233"/>
    </location>
</feature>
<dbReference type="RefSeq" id="XP_015652930.1">
    <property type="nucleotide sequence ID" value="XM_015808477.1"/>
</dbReference>
<keyword evidence="2" id="KW-1133">Transmembrane helix</keyword>
<feature type="region of interest" description="Disordered" evidence="1">
    <location>
        <begin position="31"/>
        <end position="51"/>
    </location>
</feature>
<evidence type="ECO:0000256" key="3">
    <source>
        <dbReference type="SAM" id="SignalP"/>
    </source>
</evidence>
<keyword evidence="2" id="KW-0472">Membrane</keyword>
<dbReference type="InterPro" id="IPR044194">
    <property type="entry name" value="BLISTER"/>
</dbReference>
<feature type="region of interest" description="Disordered" evidence="1">
    <location>
        <begin position="98"/>
        <end position="159"/>
    </location>
</feature>
<dbReference type="AlphaFoldDB" id="A0A0N0DRH2"/>
<dbReference type="EMBL" id="LGTL01000029">
    <property type="protein sequence ID" value="KPA74492.1"/>
    <property type="molecule type" value="Genomic_DNA"/>
</dbReference>
<dbReference type="PANTHER" id="PTHR47490:SF2">
    <property type="entry name" value="PROTEIN BLISTER"/>
    <property type="match status" value="1"/>
</dbReference>
<feature type="region of interest" description="Disordered" evidence="1">
    <location>
        <begin position="281"/>
        <end position="313"/>
    </location>
</feature>
<feature type="transmembrane region" description="Helical" evidence="2">
    <location>
        <begin position="238"/>
        <end position="260"/>
    </location>
</feature>
<reference evidence="4 5" key="1">
    <citation type="submission" date="2015-07" db="EMBL/GenBank/DDBJ databases">
        <title>High-quality genome of monoxenous trypanosomatid Leptomonas pyrrhocoris.</title>
        <authorList>
            <person name="Flegontov P."/>
            <person name="Butenko A."/>
            <person name="Firsov S."/>
            <person name="Vlcek C."/>
            <person name="Logacheva M.D."/>
            <person name="Field M."/>
            <person name="Filatov D."/>
            <person name="Flegontova O."/>
            <person name="Gerasimov E."/>
            <person name="Jackson A.P."/>
            <person name="Kelly S."/>
            <person name="Opperdoes F."/>
            <person name="O'Reilly A."/>
            <person name="Votypka J."/>
            <person name="Yurchenko V."/>
            <person name="Lukes J."/>
        </authorList>
    </citation>
    <scope>NUCLEOTIDE SEQUENCE [LARGE SCALE GENOMIC DNA]</scope>
    <source>
        <strain evidence="4">H10</strain>
    </source>
</reference>
<comment type="caution">
    <text evidence="4">The sequence shown here is derived from an EMBL/GenBank/DDBJ whole genome shotgun (WGS) entry which is preliminary data.</text>
</comment>
<feature type="chain" id="PRO_5007418447" description="Proteophosphoglycan ppg4" evidence="3">
    <location>
        <begin position="24"/>
        <end position="635"/>
    </location>
</feature>
<feature type="signal peptide" evidence="3">
    <location>
        <begin position="1"/>
        <end position="23"/>
    </location>
</feature>
<dbReference type="EMBL" id="LGTL01000029">
    <property type="protein sequence ID" value="KPA74490.1"/>
    <property type="molecule type" value="Genomic_DNA"/>
</dbReference>
<dbReference type="RefSeq" id="XP_015652931.1">
    <property type="nucleotide sequence ID" value="XM_015808478.1"/>
</dbReference>
<keyword evidence="2" id="KW-0812">Transmembrane</keyword>
<protein>
    <recommendedName>
        <fullName evidence="6">Proteophosphoglycan ppg4</fullName>
    </recommendedName>
</protein>
<keyword evidence="3" id="KW-0732">Signal</keyword>
<proteinExistence type="predicted"/>
<dbReference type="OrthoDB" id="268012at2759"/>
<dbReference type="PANTHER" id="PTHR47490">
    <property type="entry name" value="PROTEIN BLISTER"/>
    <property type="match status" value="1"/>
</dbReference>
<sequence>MLVRCTAMGLVILLLLCLVPKSATSIADAVGEQRRPPQLPTVNGRSGKEWESGWHAPRSWELNGARSVSVSAALLKELAAIERAPIEAGEEVLEVTSSTAASSTKASSTAASSTKASSTAASSTAASSTAASSTKASSTAASSTKASSTAASSTKASSTAASSTAASSTAASSTKASSSKTSSSKTSSSKASSSKPSSSAASSTEASTTTTTTTSTTTSTTTTASPPDNTTTSSKSKWWIALVVVLPVAALAAVAVVLWCRCTGKVCFAAPASLTDRDTELASNYPTYSGGKEASSSKRDGSSLSNGAGATRCPNPLSLTSPFASVRAMPLVAGDPAHVNRRSNCPYQVNGLVPWTGRPPVLRGPQPMCVIPTIERDGTIIPREKRVSPGLGLYETPKIFLDPHPASSSSPPPSSYGSRAALTKLSNLFNKKVRRRSRSASTAAAPEPRQWYHQLIHFTPLEHSPDTSQSDVSEAQTVVKEDDTEFTNDADTIAAPRVGSSAAAARVVAVPLNVRKYSESTAAPNAEGGGNCAPRPQEMNRPVLYRLHPPTEPANSRRHSAAADFGEYGEAAFGEYGEAAFGEYGGAACALHYSQSRLSAQAASSSSIREAEVPPPLDDPVGHNYSWRSGENSDD</sequence>
<evidence type="ECO:0008006" key="6">
    <source>
        <dbReference type="Google" id="ProtNLM"/>
    </source>
</evidence>